<dbReference type="AlphaFoldDB" id="A0A150WCP0"/>
<dbReference type="RefSeq" id="WP_063244911.1">
    <property type="nucleotide sequence ID" value="NZ_LUKF01000019.1"/>
</dbReference>
<gene>
    <name evidence="1" type="ORF">AZI85_11590</name>
</gene>
<sequence length="186" mass="21656">MQIKFFKSKNEFHKWLQKNHDKASEVWIGFYKKDSGKKGITNQEALDEALCFGWIDGIRKAVDEISYCNRYTPRTTRSKWSKINTEHVQRLMKDGLIQPAGLAAVNAAKADGRWDAAYASPKNSEVPEEFLKQLKKNKKASATFKKLDRRNLFSIAYRLQNAKKQETRDRMIQRFIEKLEQGEPIV</sequence>
<dbReference type="Proteomes" id="UP000075391">
    <property type="component" value="Unassembled WGS sequence"/>
</dbReference>
<proteinExistence type="predicted"/>
<dbReference type="EMBL" id="LUKF01000019">
    <property type="protein sequence ID" value="KYG60638.1"/>
    <property type="molecule type" value="Genomic_DNA"/>
</dbReference>
<dbReference type="Pfam" id="PF13376">
    <property type="entry name" value="OmdA"/>
    <property type="match status" value="1"/>
</dbReference>
<organism evidence="1 2">
    <name type="scientific">Bdellovibrio bacteriovorus</name>
    <dbReference type="NCBI Taxonomy" id="959"/>
    <lineage>
        <taxon>Bacteria</taxon>
        <taxon>Pseudomonadati</taxon>
        <taxon>Bdellovibrionota</taxon>
        <taxon>Bdellovibrionia</taxon>
        <taxon>Bdellovibrionales</taxon>
        <taxon>Pseudobdellovibrionaceae</taxon>
        <taxon>Bdellovibrio</taxon>
    </lineage>
</organism>
<evidence type="ECO:0000313" key="1">
    <source>
        <dbReference type="EMBL" id="KYG60638.1"/>
    </source>
</evidence>
<protein>
    <submittedName>
        <fullName evidence="1">Bacteriocin-protection protein, YdeI/OmpD-associated family</fullName>
    </submittedName>
</protein>
<dbReference type="OrthoDB" id="9796999at2"/>
<comment type="caution">
    <text evidence="1">The sequence shown here is derived from an EMBL/GenBank/DDBJ whole genome shotgun (WGS) entry which is preliminary data.</text>
</comment>
<name>A0A150WCP0_BDEBC</name>
<evidence type="ECO:0000313" key="2">
    <source>
        <dbReference type="Proteomes" id="UP000075391"/>
    </source>
</evidence>
<accession>A0A150WCP0</accession>
<reference evidence="1 2" key="1">
    <citation type="submission" date="2016-03" db="EMBL/GenBank/DDBJ databases">
        <authorList>
            <person name="Ploux O."/>
        </authorList>
    </citation>
    <scope>NUCLEOTIDE SEQUENCE [LARGE SCALE GENOMIC DNA]</scope>
    <source>
        <strain evidence="1 2">BER2</strain>
    </source>
</reference>